<dbReference type="GO" id="GO:0006508">
    <property type="term" value="P:proteolysis"/>
    <property type="evidence" value="ECO:0007669"/>
    <property type="project" value="UniProtKB-KW"/>
</dbReference>
<dbReference type="AlphaFoldDB" id="A0A4Y2VK93"/>
<keyword evidence="14" id="KW-0239">DNA-directed DNA polymerase</keyword>
<keyword evidence="4" id="KW-0540">Nuclease</keyword>
<keyword evidence="16" id="KW-0233">DNA recombination</keyword>
<evidence type="ECO:0000256" key="13">
    <source>
        <dbReference type="ARBA" id="ARBA00022918"/>
    </source>
</evidence>
<evidence type="ECO:0000256" key="10">
    <source>
        <dbReference type="ARBA" id="ARBA00022840"/>
    </source>
</evidence>
<dbReference type="GO" id="GO:0042575">
    <property type="term" value="C:DNA polymerase complex"/>
    <property type="evidence" value="ECO:0007669"/>
    <property type="project" value="UniProtKB-ARBA"/>
</dbReference>
<evidence type="ECO:0000259" key="18">
    <source>
        <dbReference type="Pfam" id="PF07727"/>
    </source>
</evidence>
<sequence length="578" mass="65698">MAYGQGTVNVDMKVNGKWVSNHLSEIWYVPDVSRNLFSVSQTLAKGFVFRAEGNECSFTRDGHVRLRGIRTINGLYALKMRVVCPEVPAEVCVTSADQSLKLWHERLCHQNKTYVKEFLGQREIEVCESKVSCEGCLYGKQQRGRFHERPSLPIVTGSLIHADVCGPMQERSIGGSRYFVCFKDDFSRFRRVFFMESKSEVSNCLKVFLSEAKTAGHTIKEFLSDGETKIGSKECCRVFVGYCGAKDGYRVWLKEHNKIILSRDVIFENETSYSVIAQNGKSCSVVNEPSVDHGSEIELITSSDVPDSNVCQEIGEASCDAIDSKESSDEQERNLRYRSMLKKPARYDNCVLVAEHAEPDAYKEVIASEESSEWLAAMKEEMNSLEANNTWELVNLPQDRKAIGSRWVYKIKKNADRTVQRFKARLVAKGYSQKVGVDFNETFSPVVQWDTIRTVLSVAAYKKLKLVQFDVKTAFLYGDLQEDIYMHQPQGFEDGTGQVCKLLKSIYGLRQAPRVWNERFKSFAMKCGLRQSNSDSCLFLNNEKSIYLIVYVDDGIIASVDEQAVKQFLEKLKMSSVW</sequence>
<evidence type="ECO:0000256" key="5">
    <source>
        <dbReference type="ARBA" id="ARBA00022723"/>
    </source>
</evidence>
<evidence type="ECO:0000256" key="11">
    <source>
        <dbReference type="ARBA" id="ARBA00022842"/>
    </source>
</evidence>
<evidence type="ECO:0000256" key="14">
    <source>
        <dbReference type="ARBA" id="ARBA00022932"/>
    </source>
</evidence>
<keyword evidence="10" id="KW-0067">ATP-binding</keyword>
<dbReference type="InterPro" id="IPR039537">
    <property type="entry name" value="Retrotran_Ty1/copia-like"/>
</dbReference>
<comment type="function">
    <text evidence="1">The aspartyl protease (PR) mediates the proteolytic cleavages of the Gag and Gag-Pol polyproteins after assembly of the VLP.</text>
</comment>
<keyword evidence="3" id="KW-0645">Protease</keyword>
<evidence type="ECO:0000256" key="6">
    <source>
        <dbReference type="ARBA" id="ARBA00022741"/>
    </source>
</evidence>
<evidence type="ECO:0000256" key="1">
    <source>
        <dbReference type="ARBA" id="ARBA00002180"/>
    </source>
</evidence>
<evidence type="ECO:0000313" key="22">
    <source>
        <dbReference type="EMBL" id="GBO25071.1"/>
    </source>
</evidence>
<dbReference type="InterPro" id="IPR043502">
    <property type="entry name" value="DNA/RNA_pol_sf"/>
</dbReference>
<dbReference type="InterPro" id="IPR036397">
    <property type="entry name" value="RNaseH_sf"/>
</dbReference>
<evidence type="ECO:0000256" key="15">
    <source>
        <dbReference type="ARBA" id="ARBA00023113"/>
    </source>
</evidence>
<keyword evidence="5" id="KW-0479">Metal-binding</keyword>
<dbReference type="EMBL" id="BGPR01048051">
    <property type="protein sequence ID" value="GBO25071.1"/>
    <property type="molecule type" value="Genomic_DNA"/>
</dbReference>
<dbReference type="InterPro" id="IPR012337">
    <property type="entry name" value="RNaseH-like_sf"/>
</dbReference>
<dbReference type="GO" id="GO:0003887">
    <property type="term" value="F:DNA-directed DNA polymerase activity"/>
    <property type="evidence" value="ECO:0007669"/>
    <property type="project" value="UniProtKB-KW"/>
</dbReference>
<keyword evidence="8" id="KW-0255">Endonuclease</keyword>
<dbReference type="InterPro" id="IPR025724">
    <property type="entry name" value="GAG-pre-integrase_dom"/>
</dbReference>
<dbReference type="InterPro" id="IPR057670">
    <property type="entry name" value="SH3_retrovirus"/>
</dbReference>
<dbReference type="Gene3D" id="3.30.420.10">
    <property type="entry name" value="Ribonuclease H-like superfamily/Ribonuclease H"/>
    <property type="match status" value="1"/>
</dbReference>
<name>A0A4Y2VK93_ARAVE</name>
<evidence type="ECO:0000313" key="23">
    <source>
        <dbReference type="Proteomes" id="UP000499080"/>
    </source>
</evidence>
<dbReference type="GO" id="GO:0004519">
    <property type="term" value="F:endonuclease activity"/>
    <property type="evidence" value="ECO:0007669"/>
    <property type="project" value="UniProtKB-KW"/>
</dbReference>
<evidence type="ECO:0000256" key="2">
    <source>
        <dbReference type="ARBA" id="ARBA00022612"/>
    </source>
</evidence>
<dbReference type="OrthoDB" id="411615at2759"/>
<evidence type="ECO:0000256" key="7">
    <source>
        <dbReference type="ARBA" id="ARBA00022750"/>
    </source>
</evidence>
<keyword evidence="17" id="KW-0511">Multifunctional enzyme</keyword>
<protein>
    <submittedName>
        <fullName evidence="22">Retrovirus-related Pol polyprotein from transposon TNT 1-94</fullName>
    </submittedName>
</protein>
<dbReference type="GO" id="GO:0003676">
    <property type="term" value="F:nucleic acid binding"/>
    <property type="evidence" value="ECO:0007669"/>
    <property type="project" value="InterPro"/>
</dbReference>
<keyword evidence="11" id="KW-0460">Magnesium</keyword>
<dbReference type="PANTHER" id="PTHR42648:SF11">
    <property type="entry name" value="TRANSPOSON TY4-P GAG-POL POLYPROTEIN"/>
    <property type="match status" value="1"/>
</dbReference>
<keyword evidence="23" id="KW-1185">Reference proteome</keyword>
<dbReference type="GO" id="GO:0005524">
    <property type="term" value="F:ATP binding"/>
    <property type="evidence" value="ECO:0007669"/>
    <property type="project" value="UniProtKB-KW"/>
</dbReference>
<feature type="domain" description="GAG-pre-integrase" evidence="19">
    <location>
        <begin position="74"/>
        <end position="141"/>
    </location>
</feature>
<evidence type="ECO:0000259" key="21">
    <source>
        <dbReference type="Pfam" id="PF25597"/>
    </source>
</evidence>
<dbReference type="SUPFAM" id="SSF56672">
    <property type="entry name" value="DNA/RNA polymerases"/>
    <property type="match status" value="1"/>
</dbReference>
<evidence type="ECO:0000256" key="9">
    <source>
        <dbReference type="ARBA" id="ARBA00022801"/>
    </source>
</evidence>
<dbReference type="InterPro" id="IPR013103">
    <property type="entry name" value="RVT_2"/>
</dbReference>
<keyword evidence="14" id="KW-0808">Transferase</keyword>
<dbReference type="GO" id="GO:0004190">
    <property type="term" value="F:aspartic-type endopeptidase activity"/>
    <property type="evidence" value="ECO:0007669"/>
    <property type="project" value="UniProtKB-KW"/>
</dbReference>
<feature type="domain" description="Retrovirus-related Pol polyprotein from transposon TNT 1-94-like beta-barrel" evidence="20">
    <location>
        <begin position="2"/>
        <end position="47"/>
    </location>
</feature>
<keyword evidence="15" id="KW-0917">Virion maturation</keyword>
<evidence type="ECO:0000256" key="16">
    <source>
        <dbReference type="ARBA" id="ARBA00023172"/>
    </source>
</evidence>
<keyword evidence="13" id="KW-0695">RNA-directed DNA polymerase</keyword>
<proteinExistence type="predicted"/>
<dbReference type="InterPro" id="IPR054722">
    <property type="entry name" value="PolX-like_BBD"/>
</dbReference>
<evidence type="ECO:0000259" key="20">
    <source>
        <dbReference type="Pfam" id="PF22936"/>
    </source>
</evidence>
<evidence type="ECO:0000259" key="19">
    <source>
        <dbReference type="Pfam" id="PF13976"/>
    </source>
</evidence>
<feature type="domain" description="Retroviral polymerase SH3-like" evidence="21">
    <location>
        <begin position="229"/>
        <end position="274"/>
    </location>
</feature>
<dbReference type="GO" id="GO:0006310">
    <property type="term" value="P:DNA recombination"/>
    <property type="evidence" value="ECO:0007669"/>
    <property type="project" value="UniProtKB-KW"/>
</dbReference>
<keyword evidence="7" id="KW-0064">Aspartyl protease</keyword>
<dbReference type="Pfam" id="PF22936">
    <property type="entry name" value="Pol_BBD"/>
    <property type="match status" value="1"/>
</dbReference>
<evidence type="ECO:0000256" key="17">
    <source>
        <dbReference type="ARBA" id="ARBA00023268"/>
    </source>
</evidence>
<keyword evidence="12" id="KW-0229">DNA integration</keyword>
<dbReference type="PANTHER" id="PTHR42648">
    <property type="entry name" value="TRANSPOSASE, PUTATIVE-RELATED"/>
    <property type="match status" value="1"/>
</dbReference>
<dbReference type="Proteomes" id="UP000499080">
    <property type="component" value="Unassembled WGS sequence"/>
</dbReference>
<dbReference type="GO" id="GO:0015074">
    <property type="term" value="P:DNA integration"/>
    <property type="evidence" value="ECO:0007669"/>
    <property type="project" value="UniProtKB-KW"/>
</dbReference>
<evidence type="ECO:0000256" key="12">
    <source>
        <dbReference type="ARBA" id="ARBA00022908"/>
    </source>
</evidence>
<evidence type="ECO:0000256" key="3">
    <source>
        <dbReference type="ARBA" id="ARBA00022670"/>
    </source>
</evidence>
<dbReference type="GO" id="GO:0046872">
    <property type="term" value="F:metal ion binding"/>
    <property type="evidence" value="ECO:0007669"/>
    <property type="project" value="UniProtKB-KW"/>
</dbReference>
<keyword evidence="9" id="KW-0378">Hydrolase</keyword>
<evidence type="ECO:0000256" key="4">
    <source>
        <dbReference type="ARBA" id="ARBA00022722"/>
    </source>
</evidence>
<comment type="caution">
    <text evidence="22">The sequence shown here is derived from an EMBL/GenBank/DDBJ whole genome shotgun (WGS) entry which is preliminary data.</text>
</comment>
<keyword evidence="2" id="KW-1188">Viral release from host cell</keyword>
<dbReference type="Pfam" id="PF25597">
    <property type="entry name" value="SH3_retrovirus"/>
    <property type="match status" value="1"/>
</dbReference>
<evidence type="ECO:0000256" key="8">
    <source>
        <dbReference type="ARBA" id="ARBA00022759"/>
    </source>
</evidence>
<dbReference type="Pfam" id="PF07727">
    <property type="entry name" value="RVT_2"/>
    <property type="match status" value="1"/>
</dbReference>
<dbReference type="Pfam" id="PF13976">
    <property type="entry name" value="gag_pre-integrs"/>
    <property type="match status" value="1"/>
</dbReference>
<accession>A0A4Y2VK93</accession>
<dbReference type="GO" id="GO:0003964">
    <property type="term" value="F:RNA-directed DNA polymerase activity"/>
    <property type="evidence" value="ECO:0007669"/>
    <property type="project" value="UniProtKB-KW"/>
</dbReference>
<feature type="domain" description="Reverse transcriptase Ty1/copia-type" evidence="18">
    <location>
        <begin position="388"/>
        <end position="573"/>
    </location>
</feature>
<organism evidence="22 23">
    <name type="scientific">Araneus ventricosus</name>
    <name type="common">Orbweaver spider</name>
    <name type="synonym">Epeira ventricosa</name>
    <dbReference type="NCBI Taxonomy" id="182803"/>
    <lineage>
        <taxon>Eukaryota</taxon>
        <taxon>Metazoa</taxon>
        <taxon>Ecdysozoa</taxon>
        <taxon>Arthropoda</taxon>
        <taxon>Chelicerata</taxon>
        <taxon>Arachnida</taxon>
        <taxon>Araneae</taxon>
        <taxon>Araneomorphae</taxon>
        <taxon>Entelegynae</taxon>
        <taxon>Araneoidea</taxon>
        <taxon>Araneidae</taxon>
        <taxon>Araneus</taxon>
    </lineage>
</organism>
<reference evidence="22 23" key="1">
    <citation type="journal article" date="2019" name="Sci. Rep.">
        <title>Orb-weaving spider Araneus ventricosus genome elucidates the spidroin gene catalogue.</title>
        <authorList>
            <person name="Kono N."/>
            <person name="Nakamura H."/>
            <person name="Ohtoshi R."/>
            <person name="Moran D.A.P."/>
            <person name="Shinohara A."/>
            <person name="Yoshida Y."/>
            <person name="Fujiwara M."/>
            <person name="Mori M."/>
            <person name="Tomita M."/>
            <person name="Arakawa K."/>
        </authorList>
    </citation>
    <scope>NUCLEOTIDE SEQUENCE [LARGE SCALE GENOMIC DNA]</scope>
</reference>
<keyword evidence="14" id="KW-0548">Nucleotidyltransferase</keyword>
<keyword evidence="6" id="KW-0547">Nucleotide-binding</keyword>
<gene>
    <name evidence="22" type="primary">POLX_1908</name>
    <name evidence="22" type="ORF">AVEN_101652_1</name>
</gene>
<dbReference type="SUPFAM" id="SSF53098">
    <property type="entry name" value="Ribonuclease H-like"/>
    <property type="match status" value="1"/>
</dbReference>